<comment type="caution">
    <text evidence="1">The sequence shown here is derived from an EMBL/GenBank/DDBJ whole genome shotgun (WGS) entry which is preliminary data.</text>
</comment>
<reference evidence="1" key="1">
    <citation type="submission" date="2021-02" db="EMBL/GenBank/DDBJ databases">
        <authorList>
            <consortium name="DOE Joint Genome Institute"/>
            <person name="Ahrendt S."/>
            <person name="Looney B.P."/>
            <person name="Miyauchi S."/>
            <person name="Morin E."/>
            <person name="Drula E."/>
            <person name="Courty P.E."/>
            <person name="Chicoki N."/>
            <person name="Fauchery L."/>
            <person name="Kohler A."/>
            <person name="Kuo A."/>
            <person name="Labutti K."/>
            <person name="Pangilinan J."/>
            <person name="Lipzen A."/>
            <person name="Riley R."/>
            <person name="Andreopoulos W."/>
            <person name="He G."/>
            <person name="Johnson J."/>
            <person name="Barry K.W."/>
            <person name="Grigoriev I.V."/>
            <person name="Nagy L."/>
            <person name="Hibbett D."/>
            <person name="Henrissat B."/>
            <person name="Matheny P.B."/>
            <person name="Labbe J."/>
            <person name="Martin F."/>
        </authorList>
    </citation>
    <scope>NUCLEOTIDE SEQUENCE</scope>
    <source>
        <strain evidence="1">EC-137</strain>
    </source>
</reference>
<accession>A0ACB8QJ91</accession>
<gene>
    <name evidence="1" type="ORF">K488DRAFT_86478</name>
</gene>
<organism evidence="1 2">
    <name type="scientific">Vararia minispora EC-137</name>
    <dbReference type="NCBI Taxonomy" id="1314806"/>
    <lineage>
        <taxon>Eukaryota</taxon>
        <taxon>Fungi</taxon>
        <taxon>Dikarya</taxon>
        <taxon>Basidiomycota</taxon>
        <taxon>Agaricomycotina</taxon>
        <taxon>Agaricomycetes</taxon>
        <taxon>Russulales</taxon>
        <taxon>Lachnocladiaceae</taxon>
        <taxon>Vararia</taxon>
    </lineage>
</organism>
<evidence type="ECO:0000313" key="1">
    <source>
        <dbReference type="EMBL" id="KAI0031799.1"/>
    </source>
</evidence>
<protein>
    <submittedName>
        <fullName evidence="1">Uncharacterized protein</fullName>
    </submittedName>
</protein>
<sequence>MFEQAWRVHVVWDKNVIVAIPFIILTIASSSMFFYVSPHIFVPLSRGMCGTTVLGVATVVNIRTVGNPSDPGLVRLSTATWALYLAVQGGGPCIIAWRKLATPVVVANNKGAEHSPCGILWLIVESGCMYGITTLFTLAFSFHQPALANVLISALGQIAVLVPLSITLRELWKKEHAYRMDKVNMHTFLVEDRRSPRPHSPIEDGGQSKGMFVQVKTLTAKYTDFPKVKIAEEITSGEEQP</sequence>
<keyword evidence="2" id="KW-1185">Reference proteome</keyword>
<name>A0ACB8QJ91_9AGAM</name>
<evidence type="ECO:0000313" key="2">
    <source>
        <dbReference type="Proteomes" id="UP000814128"/>
    </source>
</evidence>
<dbReference type="EMBL" id="MU273567">
    <property type="protein sequence ID" value="KAI0031799.1"/>
    <property type="molecule type" value="Genomic_DNA"/>
</dbReference>
<reference evidence="1" key="2">
    <citation type="journal article" date="2022" name="New Phytol.">
        <title>Evolutionary transition to the ectomycorrhizal habit in the genomes of a hyperdiverse lineage of mushroom-forming fungi.</title>
        <authorList>
            <person name="Looney B."/>
            <person name="Miyauchi S."/>
            <person name="Morin E."/>
            <person name="Drula E."/>
            <person name="Courty P.E."/>
            <person name="Kohler A."/>
            <person name="Kuo A."/>
            <person name="LaButti K."/>
            <person name="Pangilinan J."/>
            <person name="Lipzen A."/>
            <person name="Riley R."/>
            <person name="Andreopoulos W."/>
            <person name="He G."/>
            <person name="Johnson J."/>
            <person name="Nolan M."/>
            <person name="Tritt A."/>
            <person name="Barry K.W."/>
            <person name="Grigoriev I.V."/>
            <person name="Nagy L.G."/>
            <person name="Hibbett D."/>
            <person name="Henrissat B."/>
            <person name="Matheny P.B."/>
            <person name="Labbe J."/>
            <person name="Martin F.M."/>
        </authorList>
    </citation>
    <scope>NUCLEOTIDE SEQUENCE</scope>
    <source>
        <strain evidence="1">EC-137</strain>
    </source>
</reference>
<dbReference type="Proteomes" id="UP000814128">
    <property type="component" value="Unassembled WGS sequence"/>
</dbReference>
<proteinExistence type="predicted"/>